<dbReference type="SUPFAM" id="SSF56672">
    <property type="entry name" value="DNA/RNA polymerases"/>
    <property type="match status" value="1"/>
</dbReference>
<keyword evidence="1" id="KW-0808">Transferase</keyword>
<keyword evidence="5" id="KW-0378">Hydrolase</keyword>
<evidence type="ECO:0000256" key="7">
    <source>
        <dbReference type="SAM" id="MobiDB-lite"/>
    </source>
</evidence>
<evidence type="ECO:0000256" key="1">
    <source>
        <dbReference type="ARBA" id="ARBA00022679"/>
    </source>
</evidence>
<dbReference type="Gene3D" id="3.10.10.10">
    <property type="entry name" value="HIV Type 1 Reverse Transcriptase, subunit A, domain 1"/>
    <property type="match status" value="1"/>
</dbReference>
<keyword evidence="2" id="KW-0548">Nucleotidyltransferase</keyword>
<accession>A0ABR2NZW6</accession>
<feature type="region of interest" description="Disordered" evidence="7">
    <location>
        <begin position="850"/>
        <end position="889"/>
    </location>
</feature>
<sequence length="889" mass="103289">MVQGLSQQNPLTSFLKEYRDTIIPKIAAINQDSEEEEEQSSDYGSSESSQASSDDVVMVTTSNQPEVKTEDPDNTEPMDTAAPATTTTFSANGAKYIFTLDNIPVSRWAQRFQEFHSWMETQKLTRDSNYEILTEFVSRFTGVLRDWWNTIPPGDQMQFLVQQDFAAVIRAMHTHFLGNPDDVKTLQRKEFFKRKCCSFERKDLEKHFNSMIKLFFTLGADQSLKQVILASIPELLQNAVDRNLQQRRRNILKMTVGEIQQETFIALKELCDRKRIIKEYMSEDEQEDSTTEWSSEEGIYMLQNKISSTLASIVLVPHVPASIYLGKFEKPIPIIAFIDTGATETIMNLDVLPPEWWKPHVKYFNSAADQTFATHLISKPITIQLFPGCAIKTTVLGSHLPGKDLVVGFDIYTKAKHLRILPNGLKYKGLFKPFVDIPRLFLAGSMEIISSTVKDLKTKACAESHKEFLSKCDHPLWKNPEFFIQMPFRRSEDINPTKASHSGMNPDHQKLAETECNELLQQDLIELSDSQWSCEAFYVNKRSEQARERKMKIAQQEIEFLGMHLKEGRFSDAEIHYHSTFKEILAVKKGISKFEFHLIGHHFLVEMDMSSFPQMIKFKQKIIPNPQLLRWAEWFSKYSFDCKHIKDYPFIHPIHFDITEVPDEVKWLLWYFTHIYHVAMQFVLPDLQSFIDQAIQGIDPPITRNLATILRWFFPLSDWKSMLEQAAAESKGHFIIIIFYKPQYFMDHGAAKQLGSLPSAYIHKIQWEDVRKKENRYRELQKYMCQINRQIPKVIWPPPEEQAPWDTWPRDPSLLTTYHKAIMEAQEQYKDNIPDPSEWSQDYPWYDSSANKSAVSAEKTRDDHMEIEKEDCDSDTSTDSAQLPHSNRD</sequence>
<evidence type="ECO:0000313" key="10">
    <source>
        <dbReference type="Proteomes" id="UP001396334"/>
    </source>
</evidence>
<dbReference type="EMBL" id="JBBPBN010000088">
    <property type="protein sequence ID" value="KAK8981744.1"/>
    <property type="molecule type" value="Genomic_DNA"/>
</dbReference>
<gene>
    <name evidence="9" type="ORF">V6N11_049239</name>
</gene>
<evidence type="ECO:0000256" key="2">
    <source>
        <dbReference type="ARBA" id="ARBA00022695"/>
    </source>
</evidence>
<reference evidence="9 10" key="1">
    <citation type="journal article" date="2024" name="G3 (Bethesda)">
        <title>Genome assembly of Hibiscus sabdariffa L. provides insights into metabolisms of medicinal natural products.</title>
        <authorList>
            <person name="Kim T."/>
        </authorList>
    </citation>
    <scope>NUCLEOTIDE SEQUENCE [LARGE SCALE GENOMIC DNA]</scope>
    <source>
        <strain evidence="9">TK-2024</strain>
        <tissue evidence="9">Old leaves</tissue>
    </source>
</reference>
<evidence type="ECO:0000256" key="4">
    <source>
        <dbReference type="ARBA" id="ARBA00022759"/>
    </source>
</evidence>
<evidence type="ECO:0000313" key="9">
    <source>
        <dbReference type="EMBL" id="KAK8981744.1"/>
    </source>
</evidence>
<evidence type="ECO:0000256" key="3">
    <source>
        <dbReference type="ARBA" id="ARBA00022722"/>
    </source>
</evidence>
<organism evidence="9 10">
    <name type="scientific">Hibiscus sabdariffa</name>
    <name type="common">roselle</name>
    <dbReference type="NCBI Taxonomy" id="183260"/>
    <lineage>
        <taxon>Eukaryota</taxon>
        <taxon>Viridiplantae</taxon>
        <taxon>Streptophyta</taxon>
        <taxon>Embryophyta</taxon>
        <taxon>Tracheophyta</taxon>
        <taxon>Spermatophyta</taxon>
        <taxon>Magnoliopsida</taxon>
        <taxon>eudicotyledons</taxon>
        <taxon>Gunneridae</taxon>
        <taxon>Pentapetalae</taxon>
        <taxon>rosids</taxon>
        <taxon>malvids</taxon>
        <taxon>Malvales</taxon>
        <taxon>Malvaceae</taxon>
        <taxon>Malvoideae</taxon>
        <taxon>Hibiscus</taxon>
    </lineage>
</organism>
<proteinExistence type="predicted"/>
<comment type="caution">
    <text evidence="9">The sequence shown here is derived from an EMBL/GenBank/DDBJ whole genome shotgun (WGS) entry which is preliminary data.</text>
</comment>
<keyword evidence="10" id="KW-1185">Reference proteome</keyword>
<evidence type="ECO:0000259" key="8">
    <source>
        <dbReference type="Pfam" id="PF17917"/>
    </source>
</evidence>
<evidence type="ECO:0000256" key="5">
    <source>
        <dbReference type="ARBA" id="ARBA00022801"/>
    </source>
</evidence>
<feature type="region of interest" description="Disordered" evidence="7">
    <location>
        <begin position="26"/>
        <end position="79"/>
    </location>
</feature>
<dbReference type="Pfam" id="PF17917">
    <property type="entry name" value="RT_RNaseH"/>
    <property type="match status" value="1"/>
</dbReference>
<dbReference type="PANTHER" id="PTHR48435:SF1">
    <property type="entry name" value="POLYPROTEIN"/>
    <property type="match status" value="1"/>
</dbReference>
<dbReference type="InterPro" id="IPR041373">
    <property type="entry name" value="RT_RNaseH"/>
</dbReference>
<dbReference type="Proteomes" id="UP001396334">
    <property type="component" value="Unassembled WGS sequence"/>
</dbReference>
<dbReference type="InterPro" id="IPR053098">
    <property type="entry name" value="Petuviruses_polyprotein"/>
</dbReference>
<name>A0ABR2NZW6_9ROSI</name>
<dbReference type="PANTHER" id="PTHR48435">
    <property type="entry name" value="POLYPROTEIN"/>
    <property type="match status" value="1"/>
</dbReference>
<feature type="compositionally biased region" description="Basic and acidic residues" evidence="7">
    <location>
        <begin position="858"/>
        <end position="867"/>
    </location>
</feature>
<dbReference type="InterPro" id="IPR043502">
    <property type="entry name" value="DNA/RNA_pol_sf"/>
</dbReference>
<keyword evidence="3" id="KW-0540">Nuclease</keyword>
<evidence type="ECO:0000256" key="6">
    <source>
        <dbReference type="ARBA" id="ARBA00022918"/>
    </source>
</evidence>
<feature type="compositionally biased region" description="Polar residues" evidence="7">
    <location>
        <begin position="877"/>
        <end position="889"/>
    </location>
</feature>
<keyword evidence="4" id="KW-0255">Endonuclease</keyword>
<feature type="compositionally biased region" description="Low complexity" evidence="7">
    <location>
        <begin position="41"/>
        <end position="55"/>
    </location>
</feature>
<protein>
    <recommendedName>
        <fullName evidence="8">Reverse transcriptase RNase H-like domain-containing protein</fullName>
    </recommendedName>
</protein>
<feature type="domain" description="Reverse transcriptase RNase H-like" evidence="8">
    <location>
        <begin position="569"/>
        <end position="638"/>
    </location>
</feature>
<keyword evidence="6" id="KW-0695">RNA-directed DNA polymerase</keyword>